<dbReference type="InterPro" id="IPR026593">
    <property type="entry name" value="SecY"/>
</dbReference>
<evidence type="ECO:0000256" key="3">
    <source>
        <dbReference type="ARBA" id="ARBA00022448"/>
    </source>
</evidence>
<evidence type="ECO:0000256" key="4">
    <source>
        <dbReference type="ARBA" id="ARBA00022692"/>
    </source>
</evidence>
<evidence type="ECO:0000256" key="6">
    <source>
        <dbReference type="ARBA" id="ARBA00022989"/>
    </source>
</evidence>
<keyword evidence="8 10" id="KW-0472">Membrane</keyword>
<feature type="transmembrane region" description="Helical" evidence="10">
    <location>
        <begin position="305"/>
        <end position="329"/>
    </location>
</feature>
<dbReference type="GO" id="GO:0065002">
    <property type="term" value="P:intracellular protein transmembrane transport"/>
    <property type="evidence" value="ECO:0007669"/>
    <property type="project" value="UniProtKB-UniRule"/>
</dbReference>
<feature type="transmembrane region" description="Helical" evidence="10">
    <location>
        <begin position="116"/>
        <end position="133"/>
    </location>
</feature>
<protein>
    <recommendedName>
        <fullName evidence="9 10">Protein translocase subunit SecY</fullName>
    </recommendedName>
</protein>
<sequence>MIRALLVRAFQEKEIRTRLLFTLGVVVVFRFLAHLPLPGVDLAALKQLFASNALLGLLNIFSGGAMENFSIVSLGLNPYINASIIFQLLTFGFPHLKELAQEGEYGRAKINQYTRFLTVPLACFQGYGLYFLLSNQGVVNPLPPLSLAALVVSLTAGSILLMWLGEILTEKGVGNGISMLIFIGIVAGYPLSLGQTFATASAERIGGLLLFVAMAVALVGGIVIVNEAARRVRIEYAIRIRGGRRYGGETYLPLRINQAGVIPIIFAISLVLIPPTFARYFSGVAHPLVSRAASFLLTLFNPQGAFYILFYFLMVVLFTFFYTAVIFNTKDIAENLQKRGGFIPGVRPGKTTVDYLNHVLTRITFFGAIFLGLVAVLPTIAGRFTGVTTFTLGGTGILIVVSVILETLRQLESQLGMRDYEGYL</sequence>
<evidence type="ECO:0000256" key="11">
    <source>
        <dbReference type="RuleBase" id="RU004349"/>
    </source>
</evidence>
<feature type="transmembrane region" description="Helical" evidence="10">
    <location>
        <begin position="20"/>
        <end position="37"/>
    </location>
</feature>
<accession>A0A2M8EJS5</accession>
<feature type="transmembrane region" description="Helical" evidence="10">
    <location>
        <begin position="205"/>
        <end position="229"/>
    </location>
</feature>
<evidence type="ECO:0000313" key="13">
    <source>
        <dbReference type="Proteomes" id="UP000228781"/>
    </source>
</evidence>
<keyword evidence="5 10" id="KW-0653">Protein transport</keyword>
<evidence type="ECO:0000256" key="1">
    <source>
        <dbReference type="ARBA" id="ARBA00004141"/>
    </source>
</evidence>
<feature type="transmembrane region" description="Helical" evidence="10">
    <location>
        <begin position="359"/>
        <end position="381"/>
    </location>
</feature>
<dbReference type="SUPFAM" id="SSF103491">
    <property type="entry name" value="Preprotein translocase SecY subunit"/>
    <property type="match status" value="1"/>
</dbReference>
<evidence type="ECO:0000256" key="9">
    <source>
        <dbReference type="ARBA" id="ARBA00039733"/>
    </source>
</evidence>
<keyword evidence="7 10" id="KW-0811">Translocation</keyword>
<keyword evidence="10" id="KW-1003">Cell membrane</keyword>
<evidence type="ECO:0000256" key="2">
    <source>
        <dbReference type="ARBA" id="ARBA00005751"/>
    </source>
</evidence>
<dbReference type="InterPro" id="IPR030659">
    <property type="entry name" value="SecY_CS"/>
</dbReference>
<dbReference type="GO" id="GO:0043952">
    <property type="term" value="P:protein transport by the Sec complex"/>
    <property type="evidence" value="ECO:0007669"/>
    <property type="project" value="UniProtKB-UniRule"/>
</dbReference>
<feature type="transmembrane region" description="Helical" evidence="10">
    <location>
        <begin position="250"/>
        <end position="273"/>
    </location>
</feature>
<dbReference type="InterPro" id="IPR002208">
    <property type="entry name" value="SecY/SEC61-alpha"/>
</dbReference>
<name>A0A2M8EJS5_UNCKA</name>
<dbReference type="PANTHER" id="PTHR10906">
    <property type="entry name" value="SECY/SEC61-ALPHA FAMILY MEMBER"/>
    <property type="match status" value="1"/>
</dbReference>
<evidence type="ECO:0000256" key="7">
    <source>
        <dbReference type="ARBA" id="ARBA00023010"/>
    </source>
</evidence>
<dbReference type="HAMAP" id="MF_01465">
    <property type="entry name" value="SecY"/>
    <property type="match status" value="1"/>
</dbReference>
<comment type="subunit">
    <text evidence="10">Component of the Sec protein translocase complex. Heterotrimer consisting of SecY, SecE and SecG subunits. The heterotrimers can form oligomers, although 1 heterotrimer is thought to be able to translocate proteins. Interacts with the ribosome. Interacts with SecDF, and other proteins may be involved. Interacts with SecA.</text>
</comment>
<comment type="similarity">
    <text evidence="2 10 11">Belongs to the SecY/SEC61-alpha family.</text>
</comment>
<dbReference type="NCBIfam" id="TIGR00967">
    <property type="entry name" value="3a0501s007"/>
    <property type="match status" value="1"/>
</dbReference>
<comment type="function">
    <text evidence="10">The central subunit of the protein translocation channel SecYEG. Consists of two halves formed by TMs 1-5 and 6-10. These two domains form a lateral gate at the front which open onto the bilayer between TMs 2 and 7, and are clamped together by SecE at the back. The channel is closed by both a pore ring composed of hydrophobic SecY resides and a short helix (helix 2A) on the extracellular side of the membrane which forms a plug. The plug probably moves laterally to allow the channel to open. The ring and the pore may move independently.</text>
</comment>
<dbReference type="AlphaFoldDB" id="A0A2M8EJS5"/>
<evidence type="ECO:0000256" key="10">
    <source>
        <dbReference type="HAMAP-Rule" id="MF_01465"/>
    </source>
</evidence>
<comment type="subcellular location">
    <subcellularLocation>
        <location evidence="10">Cell membrane</location>
        <topology evidence="10">Multi-pass membrane protein</topology>
    </subcellularLocation>
    <subcellularLocation>
        <location evidence="1">Membrane</location>
        <topology evidence="1">Multi-pass membrane protein</topology>
    </subcellularLocation>
</comment>
<dbReference type="GO" id="GO:0005886">
    <property type="term" value="C:plasma membrane"/>
    <property type="evidence" value="ECO:0007669"/>
    <property type="project" value="UniProtKB-SubCell"/>
</dbReference>
<comment type="caution">
    <text evidence="12">The sequence shown here is derived from an EMBL/GenBank/DDBJ whole genome shotgun (WGS) entry which is preliminary data.</text>
</comment>
<feature type="transmembrane region" description="Helical" evidence="10">
    <location>
        <begin position="49"/>
        <end position="66"/>
    </location>
</feature>
<evidence type="ECO:0000313" key="12">
    <source>
        <dbReference type="EMBL" id="PJC22984.1"/>
    </source>
</evidence>
<dbReference type="PRINTS" id="PR00303">
    <property type="entry name" value="SECYTRNLCASE"/>
</dbReference>
<dbReference type="Gene3D" id="1.10.3370.10">
    <property type="entry name" value="SecY subunit domain"/>
    <property type="match status" value="1"/>
</dbReference>
<dbReference type="InterPro" id="IPR023201">
    <property type="entry name" value="SecY_dom_sf"/>
</dbReference>
<keyword evidence="4 10" id="KW-0812">Transmembrane</keyword>
<keyword evidence="6 10" id="KW-1133">Transmembrane helix</keyword>
<feature type="transmembrane region" description="Helical" evidence="10">
    <location>
        <begin position="387"/>
        <end position="408"/>
    </location>
</feature>
<feature type="transmembrane region" description="Helical" evidence="10">
    <location>
        <begin position="176"/>
        <end position="193"/>
    </location>
</feature>
<proteinExistence type="inferred from homology"/>
<dbReference type="PIRSF" id="PIRSF004557">
    <property type="entry name" value="SecY"/>
    <property type="match status" value="1"/>
</dbReference>
<reference evidence="13" key="1">
    <citation type="submission" date="2017-09" db="EMBL/GenBank/DDBJ databases">
        <title>Depth-based differentiation of microbial function through sediment-hosted aquifers and enrichment of novel symbionts in the deep terrestrial subsurface.</title>
        <authorList>
            <person name="Probst A.J."/>
            <person name="Ladd B."/>
            <person name="Jarett J.K."/>
            <person name="Geller-Mcgrath D.E."/>
            <person name="Sieber C.M.K."/>
            <person name="Emerson J.B."/>
            <person name="Anantharaman K."/>
            <person name="Thomas B.C."/>
            <person name="Malmstrom R."/>
            <person name="Stieglmeier M."/>
            <person name="Klingl A."/>
            <person name="Woyke T."/>
            <person name="Ryan C.M."/>
            <person name="Banfield J.F."/>
        </authorList>
    </citation>
    <scope>NUCLEOTIDE SEQUENCE [LARGE SCALE GENOMIC DNA]</scope>
</reference>
<dbReference type="PROSITE" id="PS00755">
    <property type="entry name" value="SECY_1"/>
    <property type="match status" value="1"/>
</dbReference>
<organism evidence="12 13">
    <name type="scientific">candidate division WWE3 bacterium CG_4_9_14_0_2_um_filter_48_10</name>
    <dbReference type="NCBI Taxonomy" id="1975078"/>
    <lineage>
        <taxon>Bacteria</taxon>
        <taxon>Katanobacteria</taxon>
    </lineage>
</organism>
<feature type="transmembrane region" description="Helical" evidence="10">
    <location>
        <begin position="145"/>
        <end position="164"/>
    </location>
</feature>
<dbReference type="FunFam" id="1.10.3370.10:FF:000001">
    <property type="entry name" value="Preprotein translocase subunit SecY"/>
    <property type="match status" value="1"/>
</dbReference>
<gene>
    <name evidence="10" type="primary">secY</name>
    <name evidence="12" type="ORF">CO059_01215</name>
</gene>
<dbReference type="Proteomes" id="UP000228781">
    <property type="component" value="Unassembled WGS sequence"/>
</dbReference>
<keyword evidence="3 10" id="KW-0813">Transport</keyword>
<dbReference type="GO" id="GO:0006605">
    <property type="term" value="P:protein targeting"/>
    <property type="evidence" value="ECO:0007669"/>
    <property type="project" value="UniProtKB-UniRule"/>
</dbReference>
<evidence type="ECO:0000256" key="5">
    <source>
        <dbReference type="ARBA" id="ARBA00022927"/>
    </source>
</evidence>
<dbReference type="EMBL" id="PFSK01000014">
    <property type="protein sequence ID" value="PJC22984.1"/>
    <property type="molecule type" value="Genomic_DNA"/>
</dbReference>
<evidence type="ECO:0000256" key="8">
    <source>
        <dbReference type="ARBA" id="ARBA00023136"/>
    </source>
</evidence>
<dbReference type="Pfam" id="PF00344">
    <property type="entry name" value="SecY"/>
    <property type="match status" value="1"/>
</dbReference>